<evidence type="ECO:0000256" key="2">
    <source>
        <dbReference type="ARBA" id="ARBA00009645"/>
    </source>
</evidence>
<keyword evidence="4" id="KW-0132">Cell division</keyword>
<dbReference type="GO" id="GO:0031023">
    <property type="term" value="P:microtubule organizing center organization"/>
    <property type="evidence" value="ECO:0007669"/>
    <property type="project" value="TreeGrafter"/>
</dbReference>
<dbReference type="Pfam" id="PF14932">
    <property type="entry name" value="HAUS-augmin3"/>
    <property type="match status" value="1"/>
</dbReference>
<dbReference type="PANTHER" id="PTHR19378:SF0">
    <property type="entry name" value="HAUS AUGMIN-LIKE COMPLEX SUBUNIT 3"/>
    <property type="match status" value="1"/>
</dbReference>
<proteinExistence type="inferred from homology"/>
<keyword evidence="3" id="KW-0963">Cytoplasm</keyword>
<comment type="similarity">
    <text evidence="2">Belongs to the HAUS3 family.</text>
</comment>
<dbReference type="STRING" id="69332.A0A388LHF8"/>
<dbReference type="EMBL" id="BFEA01000383">
    <property type="protein sequence ID" value="GBG81707.1"/>
    <property type="molecule type" value="Genomic_DNA"/>
</dbReference>
<reference evidence="12 13" key="1">
    <citation type="journal article" date="2018" name="Cell">
        <title>The Chara Genome: Secondary Complexity and Implications for Plant Terrestrialization.</title>
        <authorList>
            <person name="Nishiyama T."/>
            <person name="Sakayama H."/>
            <person name="Vries J.D."/>
            <person name="Buschmann H."/>
            <person name="Saint-Marcoux D."/>
            <person name="Ullrich K.K."/>
            <person name="Haas F.B."/>
            <person name="Vanderstraeten L."/>
            <person name="Becker D."/>
            <person name="Lang D."/>
            <person name="Vosolsobe S."/>
            <person name="Rombauts S."/>
            <person name="Wilhelmsson P.K.I."/>
            <person name="Janitza P."/>
            <person name="Kern R."/>
            <person name="Heyl A."/>
            <person name="Rumpler F."/>
            <person name="Villalobos L.I.A.C."/>
            <person name="Clay J.M."/>
            <person name="Skokan R."/>
            <person name="Toyoda A."/>
            <person name="Suzuki Y."/>
            <person name="Kagoshima H."/>
            <person name="Schijlen E."/>
            <person name="Tajeshwar N."/>
            <person name="Catarino B."/>
            <person name="Hetherington A.J."/>
            <person name="Saltykova A."/>
            <person name="Bonnot C."/>
            <person name="Breuninger H."/>
            <person name="Symeonidi A."/>
            <person name="Radhakrishnan G.V."/>
            <person name="Van Nieuwerburgh F."/>
            <person name="Deforce D."/>
            <person name="Chang C."/>
            <person name="Karol K.G."/>
            <person name="Hedrich R."/>
            <person name="Ulvskov P."/>
            <person name="Glockner G."/>
            <person name="Delwiche C.F."/>
            <person name="Petrasek J."/>
            <person name="Van de Peer Y."/>
            <person name="Friml J."/>
            <person name="Beilby M."/>
            <person name="Dolan L."/>
            <person name="Kohara Y."/>
            <person name="Sugano S."/>
            <person name="Fujiyama A."/>
            <person name="Delaux P.-M."/>
            <person name="Quint M."/>
            <person name="TheiBen G."/>
            <person name="Hagemann M."/>
            <person name="Harholt J."/>
            <person name="Dunand C."/>
            <person name="Zachgo S."/>
            <person name="Langdale J."/>
            <person name="Maumus F."/>
            <person name="Straeten D.V.D."/>
            <person name="Gould S.B."/>
            <person name="Rensing S.A."/>
        </authorList>
    </citation>
    <scope>NUCLEOTIDE SEQUENCE [LARGE SCALE GENOMIC DNA]</scope>
    <source>
        <strain evidence="12 13">S276</strain>
    </source>
</reference>
<evidence type="ECO:0000256" key="8">
    <source>
        <dbReference type="ARBA" id="ARBA00023212"/>
    </source>
</evidence>
<dbReference type="GO" id="GO:0051301">
    <property type="term" value="P:cell division"/>
    <property type="evidence" value="ECO:0007669"/>
    <property type="project" value="UniProtKB-KW"/>
</dbReference>
<evidence type="ECO:0000259" key="11">
    <source>
        <dbReference type="Pfam" id="PF14932"/>
    </source>
</evidence>
<feature type="domain" description="HAUS augmin-like complex subunit 3 N-terminal" evidence="11">
    <location>
        <begin position="17"/>
        <end position="201"/>
    </location>
</feature>
<keyword evidence="13" id="KW-1185">Reference proteome</keyword>
<comment type="subcellular location">
    <subcellularLocation>
        <location evidence="1">Cytoplasm</location>
        <location evidence="1">Cytoskeleton</location>
        <location evidence="1">Spindle</location>
    </subcellularLocation>
</comment>
<organism evidence="12 13">
    <name type="scientific">Chara braunii</name>
    <name type="common">Braun's stonewort</name>
    <dbReference type="NCBI Taxonomy" id="69332"/>
    <lineage>
        <taxon>Eukaryota</taxon>
        <taxon>Viridiplantae</taxon>
        <taxon>Streptophyta</taxon>
        <taxon>Charophyceae</taxon>
        <taxon>Charales</taxon>
        <taxon>Characeae</taxon>
        <taxon>Chara</taxon>
    </lineage>
</organism>
<name>A0A388LHF8_CHABU</name>
<keyword evidence="5" id="KW-0493">Microtubule</keyword>
<evidence type="ECO:0000256" key="3">
    <source>
        <dbReference type="ARBA" id="ARBA00022490"/>
    </source>
</evidence>
<dbReference type="GO" id="GO:0072686">
    <property type="term" value="C:mitotic spindle"/>
    <property type="evidence" value="ECO:0007669"/>
    <property type="project" value="TreeGrafter"/>
</dbReference>
<evidence type="ECO:0000256" key="4">
    <source>
        <dbReference type="ARBA" id="ARBA00022618"/>
    </source>
</evidence>
<evidence type="ECO:0000256" key="5">
    <source>
        <dbReference type="ARBA" id="ARBA00022701"/>
    </source>
</evidence>
<dbReference type="AlphaFoldDB" id="A0A388LHF8"/>
<dbReference type="InterPro" id="IPR032733">
    <property type="entry name" value="HAUS3_N"/>
</dbReference>
<dbReference type="Gramene" id="GBG81707">
    <property type="protein sequence ID" value="GBG81707"/>
    <property type="gene ID" value="CBR_g32699"/>
</dbReference>
<evidence type="ECO:0000313" key="13">
    <source>
        <dbReference type="Proteomes" id="UP000265515"/>
    </source>
</evidence>
<accession>A0A388LHF8</accession>
<evidence type="ECO:0000256" key="9">
    <source>
        <dbReference type="ARBA" id="ARBA00023306"/>
    </source>
</evidence>
<dbReference type="PANTHER" id="PTHR19378">
    <property type="entry name" value="GOLGIN- RELATED"/>
    <property type="match status" value="1"/>
</dbReference>
<keyword evidence="8" id="KW-0206">Cytoskeleton</keyword>
<dbReference type="GO" id="GO:0070652">
    <property type="term" value="C:HAUS complex"/>
    <property type="evidence" value="ECO:0007669"/>
    <property type="project" value="InterPro"/>
</dbReference>
<keyword evidence="7 10" id="KW-0175">Coiled coil</keyword>
<evidence type="ECO:0000256" key="7">
    <source>
        <dbReference type="ARBA" id="ARBA00023054"/>
    </source>
</evidence>
<evidence type="ECO:0000256" key="10">
    <source>
        <dbReference type="SAM" id="Coils"/>
    </source>
</evidence>
<evidence type="ECO:0000256" key="1">
    <source>
        <dbReference type="ARBA" id="ARBA00004186"/>
    </source>
</evidence>
<comment type="caution">
    <text evidence="12">The sequence shown here is derived from an EMBL/GenBank/DDBJ whole genome shotgun (WGS) entry which is preliminary data.</text>
</comment>
<dbReference type="Proteomes" id="UP000265515">
    <property type="component" value="Unassembled WGS sequence"/>
</dbReference>
<dbReference type="OMA" id="LEWFCGN"/>
<feature type="coiled-coil region" evidence="10">
    <location>
        <begin position="392"/>
        <end position="423"/>
    </location>
</feature>
<dbReference type="GO" id="GO:0005874">
    <property type="term" value="C:microtubule"/>
    <property type="evidence" value="ECO:0007669"/>
    <property type="project" value="UniProtKB-KW"/>
</dbReference>
<evidence type="ECO:0000256" key="6">
    <source>
        <dbReference type="ARBA" id="ARBA00022776"/>
    </source>
</evidence>
<dbReference type="PRINTS" id="PR02089">
    <property type="entry name" value="HAUSAUGMINL3"/>
</dbReference>
<keyword evidence="9" id="KW-0131">Cell cycle</keyword>
<protein>
    <recommendedName>
        <fullName evidence="11">HAUS augmin-like complex subunit 3 N-terminal domain-containing protein</fullName>
    </recommendedName>
</protein>
<dbReference type="InterPro" id="IPR026206">
    <property type="entry name" value="HAUS3"/>
</dbReference>
<sequence length="529" mass="60867">MGVPTELGLLVVSPVFRDATTEYISEAEALRQRLKRMQLHRDALAMQNATMVQGRRARGVTAARTSARLAMMEERLTRRNMEMNSVTESISSCAQELARYHALEEEGVFVSFVDLRPYTAQEQSCTKELNRWFIKQFDEGPSRLVGEEAGFGCSWVSLDDVTNRFIKGDPESVYYKRVLELQRLRSIFAASERQWVEGQVERAKQRAILATARSQAAADQAHVHQDMQSLRRRQVEIESEIYSMSTKEKKYREEVVPKLCSELARLQDTYILEGDYDLKIMRQEYYVAQQKKFINHLLSQQSRHKFLQLAGSLESKSHKNAYDLLRVIQTEIQDFASLALERIERYARLSEASVQMRSRTTFDERDVVMARLHELLTLDSLQDKQGTEAMAANVLVQKINQLRAELDLQTKELEEKLAFEKRACITDIYGMIDQMQQLLYASAATAQPQLTPQVLQDAFAELETANTDLSTAIETITKEHREKAEIVRHHPHEVTLERHVFVDFFCAPDRLRALVRDLAARVKANQVVT</sequence>
<gene>
    <name evidence="12" type="ORF">CBR_g32699</name>
</gene>
<dbReference type="GO" id="GO:0005815">
    <property type="term" value="C:microtubule organizing center"/>
    <property type="evidence" value="ECO:0007669"/>
    <property type="project" value="TreeGrafter"/>
</dbReference>
<dbReference type="GO" id="GO:0051225">
    <property type="term" value="P:spindle assembly"/>
    <property type="evidence" value="ECO:0007669"/>
    <property type="project" value="InterPro"/>
</dbReference>
<evidence type="ECO:0000313" key="12">
    <source>
        <dbReference type="EMBL" id="GBG81707.1"/>
    </source>
</evidence>
<keyword evidence="6" id="KW-0498">Mitosis</keyword>
<dbReference type="OrthoDB" id="2159690at2759"/>